<dbReference type="SUPFAM" id="SSF111283">
    <property type="entry name" value="Putative modulator of DNA gyrase, PmbA/TldD"/>
    <property type="match status" value="1"/>
</dbReference>
<name>A0A2P5P7P3_9CHLR</name>
<dbReference type="GO" id="GO:0005829">
    <property type="term" value="C:cytosol"/>
    <property type="evidence" value="ECO:0007669"/>
    <property type="project" value="TreeGrafter"/>
</dbReference>
<dbReference type="GO" id="GO:0008237">
    <property type="term" value="F:metallopeptidase activity"/>
    <property type="evidence" value="ECO:0007669"/>
    <property type="project" value="InterPro"/>
</dbReference>
<sequence length="435" mass="46780">MNYTFEQLLDKAARVAQQADLFIVDSEETPVHFEANRLKSLQTRQSSSVALRIIKDGRLGFAVSTRPDDNEKLLEMAVETAKFGQVVDFELPSSTAYTEVNTFDEAVLKVPTSKMVELGEKMIAAVTSRYPDVLCDGGVETAQVSARVMNSRGVDTRYRKTVMGFGVQGTWVRGTDMLFVGDDLDDCHVIDNPDEVIQNTLTQLERANKNVTVRSGDLPVIFTPSGVASAFIPALASAFNGKLVLEGASPLAKRLGEVAFDKKLSIYDDATIPMRPTSHPCDDEGVPSRRTPLIEDGRVANFYYDLKTAAKAGKQSTGNGSRGRGGAPSPSINALVVNPGTVSFDSLLADIKEGLVVEYLMGAEQGNVLGGDFSGNVLLGYKVENGKIVGRIKDTVVAGNVYKLLSNITLASDARWQGGVFTPSIFCPAVPVAAK</sequence>
<accession>A0A2P5P7P3</accession>
<evidence type="ECO:0000259" key="2">
    <source>
        <dbReference type="Pfam" id="PF01523"/>
    </source>
</evidence>
<dbReference type="InterPro" id="IPR036059">
    <property type="entry name" value="TldD/PmbA_sf"/>
</dbReference>
<dbReference type="GO" id="GO:0006508">
    <property type="term" value="P:proteolysis"/>
    <property type="evidence" value="ECO:0007669"/>
    <property type="project" value="InterPro"/>
</dbReference>
<evidence type="ECO:0000313" key="4">
    <source>
        <dbReference type="EMBL" id="PPD58306.1"/>
    </source>
</evidence>
<dbReference type="Gene3D" id="3.30.2290.10">
    <property type="entry name" value="PmbA/TldD superfamily"/>
    <property type="match status" value="1"/>
</dbReference>
<dbReference type="Pfam" id="PF01523">
    <property type="entry name" value="PmbA_TldD_1st"/>
    <property type="match status" value="1"/>
</dbReference>
<evidence type="ECO:0000256" key="1">
    <source>
        <dbReference type="ARBA" id="ARBA00005836"/>
    </source>
</evidence>
<dbReference type="EMBL" id="JQAN02000009">
    <property type="protein sequence ID" value="PPD58306.1"/>
    <property type="molecule type" value="Genomic_DNA"/>
</dbReference>
<dbReference type="InterPro" id="IPR047657">
    <property type="entry name" value="PmbA"/>
</dbReference>
<comment type="similarity">
    <text evidence="1">Belongs to the peptidase U62 family.</text>
</comment>
<dbReference type="PANTHER" id="PTHR43421">
    <property type="entry name" value="METALLOPROTEASE PMBA"/>
    <property type="match status" value="1"/>
</dbReference>
<dbReference type="Proteomes" id="UP000235653">
    <property type="component" value="Unassembled WGS sequence"/>
</dbReference>
<keyword evidence="5" id="KW-1185">Reference proteome</keyword>
<dbReference type="InterPro" id="IPR035068">
    <property type="entry name" value="TldD/PmbA_N"/>
</dbReference>
<feature type="domain" description="Metalloprotease TldD/E C-terminal" evidence="3">
    <location>
        <begin position="215"/>
        <end position="432"/>
    </location>
</feature>
<gene>
    <name evidence="4" type="ORF">JP09_005815</name>
</gene>
<feature type="domain" description="Metalloprotease TldD/E N-terminal" evidence="2">
    <location>
        <begin position="19"/>
        <end position="79"/>
    </location>
</feature>
<organism evidence="4 5">
    <name type="scientific">Dehalogenimonas etheniformans</name>
    <dbReference type="NCBI Taxonomy" id="1536648"/>
    <lineage>
        <taxon>Bacteria</taxon>
        <taxon>Bacillati</taxon>
        <taxon>Chloroflexota</taxon>
        <taxon>Dehalococcoidia</taxon>
        <taxon>Dehalococcoidales</taxon>
        <taxon>Dehalococcoidaceae</taxon>
        <taxon>Dehalogenimonas</taxon>
    </lineage>
</organism>
<dbReference type="InterPro" id="IPR002510">
    <property type="entry name" value="Metalloprtase-TldD/E_N"/>
</dbReference>
<protein>
    <submittedName>
        <fullName evidence="4">TldD/PmbA family protein</fullName>
    </submittedName>
</protein>
<evidence type="ECO:0000313" key="5">
    <source>
        <dbReference type="Proteomes" id="UP000235653"/>
    </source>
</evidence>
<dbReference type="PANTHER" id="PTHR43421:SF1">
    <property type="entry name" value="METALLOPROTEASE PMBA"/>
    <property type="match status" value="1"/>
</dbReference>
<evidence type="ECO:0000259" key="3">
    <source>
        <dbReference type="Pfam" id="PF19289"/>
    </source>
</evidence>
<dbReference type="Pfam" id="PF19289">
    <property type="entry name" value="PmbA_TldD_3rd"/>
    <property type="match status" value="1"/>
</dbReference>
<proteinExistence type="inferred from homology"/>
<dbReference type="AlphaFoldDB" id="A0A2P5P7P3"/>
<dbReference type="RefSeq" id="WP_102331310.1">
    <property type="nucleotide sequence ID" value="NZ_CP058566.2"/>
</dbReference>
<dbReference type="OrthoDB" id="9803618at2"/>
<reference evidence="4 5" key="1">
    <citation type="journal article" date="2017" name="ISME J.">
        <title>Grape pomace compost harbors organohalide-respiring Dehalogenimonas species with novel reductive dehalogenase genes.</title>
        <authorList>
            <person name="Yang Y."/>
            <person name="Higgins S.A."/>
            <person name="Yan J."/>
            <person name="Simsir B."/>
            <person name="Chourey K."/>
            <person name="Iyer R."/>
            <person name="Hettich R.L."/>
            <person name="Baldwin B."/>
            <person name="Ogles D.M."/>
            <person name="Loffler F.E."/>
        </authorList>
    </citation>
    <scope>NUCLEOTIDE SEQUENCE [LARGE SCALE GENOMIC DNA]</scope>
    <source>
        <strain evidence="4 5">GP</strain>
    </source>
</reference>
<dbReference type="InterPro" id="IPR045569">
    <property type="entry name" value="Metalloprtase-TldD/E_C"/>
</dbReference>
<comment type="caution">
    <text evidence="4">The sequence shown here is derived from an EMBL/GenBank/DDBJ whole genome shotgun (WGS) entry which is preliminary data.</text>
</comment>